<feature type="non-terminal residue" evidence="2">
    <location>
        <position position="72"/>
    </location>
</feature>
<name>A0A382XBA0_9ZZZZ</name>
<evidence type="ECO:0000256" key="1">
    <source>
        <dbReference type="SAM" id="Phobius"/>
    </source>
</evidence>
<gene>
    <name evidence="2" type="ORF">METZ01_LOCUS421301</name>
</gene>
<dbReference type="AlphaFoldDB" id="A0A382XBA0"/>
<keyword evidence="1" id="KW-0472">Membrane</keyword>
<sequence length="72" mass="7768">MPSDKNKTQTELVPINIREGLQKIRSSLNLLTVAGLILILALIALGIIFGLKNNQGIDSLVSLDLNQALDQS</sequence>
<feature type="transmembrane region" description="Helical" evidence="1">
    <location>
        <begin position="28"/>
        <end position="51"/>
    </location>
</feature>
<accession>A0A382XBA0</accession>
<organism evidence="2">
    <name type="scientific">marine metagenome</name>
    <dbReference type="NCBI Taxonomy" id="408172"/>
    <lineage>
        <taxon>unclassified sequences</taxon>
        <taxon>metagenomes</taxon>
        <taxon>ecological metagenomes</taxon>
    </lineage>
</organism>
<keyword evidence="1" id="KW-1133">Transmembrane helix</keyword>
<protein>
    <submittedName>
        <fullName evidence="2">Uncharacterized protein</fullName>
    </submittedName>
</protein>
<reference evidence="2" key="1">
    <citation type="submission" date="2018-05" db="EMBL/GenBank/DDBJ databases">
        <authorList>
            <person name="Lanie J.A."/>
            <person name="Ng W.-L."/>
            <person name="Kazmierczak K.M."/>
            <person name="Andrzejewski T.M."/>
            <person name="Davidsen T.M."/>
            <person name="Wayne K.J."/>
            <person name="Tettelin H."/>
            <person name="Glass J.I."/>
            <person name="Rusch D."/>
            <person name="Podicherti R."/>
            <person name="Tsui H.-C.T."/>
            <person name="Winkler M.E."/>
        </authorList>
    </citation>
    <scope>NUCLEOTIDE SEQUENCE</scope>
</reference>
<keyword evidence="1" id="KW-0812">Transmembrane</keyword>
<proteinExistence type="predicted"/>
<dbReference type="EMBL" id="UINC01166471">
    <property type="protein sequence ID" value="SVD68447.1"/>
    <property type="molecule type" value="Genomic_DNA"/>
</dbReference>
<evidence type="ECO:0000313" key="2">
    <source>
        <dbReference type="EMBL" id="SVD68447.1"/>
    </source>
</evidence>